<name>A0AAV3UGI3_9EURY</name>
<keyword evidence="7 10" id="KW-0648">Protein biosynthesis</keyword>
<dbReference type="Gene3D" id="1.10.730.10">
    <property type="entry name" value="Isoleucyl-tRNA Synthetase, Domain 1"/>
    <property type="match status" value="1"/>
</dbReference>
<dbReference type="Gene3D" id="3.90.740.10">
    <property type="entry name" value="Valyl/Leucyl/Isoleucyl-tRNA synthetase, editing domain"/>
    <property type="match status" value="1"/>
</dbReference>
<gene>
    <name evidence="10 13" type="primary">ileS</name>
    <name evidence="13" type="ORF">GCM10025751_19230</name>
</gene>
<keyword evidence="2 10" id="KW-0436">Ligase</keyword>
<evidence type="ECO:0000256" key="8">
    <source>
        <dbReference type="ARBA" id="ARBA00023146"/>
    </source>
</evidence>
<feature type="short sequence motif" description="'KMSKS' region" evidence="10">
    <location>
        <begin position="614"/>
        <end position="618"/>
    </location>
</feature>
<dbReference type="InterPro" id="IPR002300">
    <property type="entry name" value="aa-tRNA-synth_Ia"/>
</dbReference>
<proteinExistence type="inferred from homology"/>
<feature type="domain" description="Aminoacyl-tRNA synthetase class Ia" evidence="11">
    <location>
        <begin position="28"/>
        <end position="654"/>
    </location>
</feature>
<evidence type="ECO:0000256" key="1">
    <source>
        <dbReference type="ARBA" id="ARBA00022490"/>
    </source>
</evidence>
<dbReference type="AlphaFoldDB" id="A0AAV3UGI3"/>
<evidence type="ECO:0000313" key="13">
    <source>
        <dbReference type="EMBL" id="GAA5047992.1"/>
    </source>
</evidence>
<keyword evidence="3 10" id="KW-0479">Metal-binding</keyword>
<protein>
    <recommendedName>
        <fullName evidence="10">Isoleucine--tRNA ligase</fullName>
        <ecNumber evidence="10">6.1.1.5</ecNumber>
    </recommendedName>
    <alternativeName>
        <fullName evidence="10">Isoleucyl-tRNA synthetase</fullName>
        <shortName evidence="10">IleRS</shortName>
    </alternativeName>
</protein>
<feature type="short sequence motif" description="'HIGH' region" evidence="10">
    <location>
        <begin position="58"/>
        <end position="68"/>
    </location>
</feature>
<dbReference type="PRINTS" id="PR00984">
    <property type="entry name" value="TRNASYNTHILE"/>
</dbReference>
<dbReference type="Proteomes" id="UP001501729">
    <property type="component" value="Unassembled WGS sequence"/>
</dbReference>
<dbReference type="GO" id="GO:0005737">
    <property type="term" value="C:cytoplasm"/>
    <property type="evidence" value="ECO:0007669"/>
    <property type="project" value="UniProtKB-SubCell"/>
</dbReference>
<dbReference type="CDD" id="cd07961">
    <property type="entry name" value="Anticodon_Ia_Ile_ABEc"/>
    <property type="match status" value="1"/>
</dbReference>
<organism evidence="13 14">
    <name type="scientific">Haladaptatus pallidirubidus</name>
    <dbReference type="NCBI Taxonomy" id="1008152"/>
    <lineage>
        <taxon>Archaea</taxon>
        <taxon>Methanobacteriati</taxon>
        <taxon>Methanobacteriota</taxon>
        <taxon>Stenosarchaea group</taxon>
        <taxon>Halobacteria</taxon>
        <taxon>Halobacteriales</taxon>
        <taxon>Haladaptataceae</taxon>
        <taxon>Haladaptatus</taxon>
    </lineage>
</organism>
<comment type="cofactor">
    <cofactor evidence="10">
        <name>Zn(2+)</name>
        <dbReference type="ChEBI" id="CHEBI:29105"/>
    </cofactor>
</comment>
<comment type="function">
    <text evidence="10">Catalyzes the attachment of isoleucine to tRNA(Ile). As IleRS can inadvertently accommodate and process structurally similar amino acids such as valine, to avoid such errors it has two additional distinct tRNA(Ile)-dependent editing activities. One activity is designated as 'pretransfer' editing and involves the hydrolysis of activated Val-AMP. The other activity is designated 'posttransfer' editing and involves deacylation of mischarged Val-tRNA(Ile).</text>
</comment>
<dbReference type="EMBL" id="BAABKX010000001">
    <property type="protein sequence ID" value="GAA5047992.1"/>
    <property type="molecule type" value="Genomic_DNA"/>
</dbReference>
<dbReference type="Pfam" id="PF00133">
    <property type="entry name" value="tRNA-synt_1"/>
    <property type="match status" value="1"/>
</dbReference>
<dbReference type="SUPFAM" id="SSF52374">
    <property type="entry name" value="Nucleotidylyl transferase"/>
    <property type="match status" value="1"/>
</dbReference>
<evidence type="ECO:0000256" key="3">
    <source>
        <dbReference type="ARBA" id="ARBA00022723"/>
    </source>
</evidence>
<dbReference type="EC" id="6.1.1.5" evidence="10"/>
<keyword evidence="4 10" id="KW-0547">Nucleotide-binding</keyword>
<keyword evidence="1 10" id="KW-0963">Cytoplasm</keyword>
<dbReference type="GO" id="GO:0000049">
    <property type="term" value="F:tRNA binding"/>
    <property type="evidence" value="ECO:0007669"/>
    <property type="project" value="InterPro"/>
</dbReference>
<evidence type="ECO:0000256" key="4">
    <source>
        <dbReference type="ARBA" id="ARBA00022741"/>
    </source>
</evidence>
<keyword evidence="14" id="KW-1185">Reference proteome</keyword>
<evidence type="ECO:0000259" key="12">
    <source>
        <dbReference type="Pfam" id="PF08264"/>
    </source>
</evidence>
<evidence type="ECO:0000256" key="9">
    <source>
        <dbReference type="ARBA" id="ARBA00048359"/>
    </source>
</evidence>
<dbReference type="InterPro" id="IPR014729">
    <property type="entry name" value="Rossmann-like_a/b/a_fold"/>
</dbReference>
<dbReference type="InterPro" id="IPR033709">
    <property type="entry name" value="Anticodon_Ile_ABEc"/>
</dbReference>
<feature type="domain" description="Methionyl/Valyl/Leucyl/Isoleucyl-tRNA synthetase anticodon-binding" evidence="12">
    <location>
        <begin position="700"/>
        <end position="848"/>
    </location>
</feature>
<dbReference type="PANTHER" id="PTHR42780">
    <property type="entry name" value="SOLEUCYL-TRNA SYNTHETASE"/>
    <property type="match status" value="1"/>
</dbReference>
<accession>A0AAV3UGI3</accession>
<dbReference type="InterPro" id="IPR013155">
    <property type="entry name" value="M/V/L/I-tRNA-synth_anticd-bd"/>
</dbReference>
<dbReference type="SUPFAM" id="SSF47323">
    <property type="entry name" value="Anticodon-binding domain of a subclass of class I aminoacyl-tRNA synthetases"/>
    <property type="match status" value="2"/>
</dbReference>
<evidence type="ECO:0000256" key="5">
    <source>
        <dbReference type="ARBA" id="ARBA00022833"/>
    </source>
</evidence>
<dbReference type="GO" id="GO:0008270">
    <property type="term" value="F:zinc ion binding"/>
    <property type="evidence" value="ECO:0007669"/>
    <property type="project" value="UniProtKB-UniRule"/>
</dbReference>
<dbReference type="Pfam" id="PF08264">
    <property type="entry name" value="Anticodon_1"/>
    <property type="match status" value="1"/>
</dbReference>
<dbReference type="Gene3D" id="3.40.50.620">
    <property type="entry name" value="HUPs"/>
    <property type="match status" value="2"/>
</dbReference>
<evidence type="ECO:0000256" key="7">
    <source>
        <dbReference type="ARBA" id="ARBA00022917"/>
    </source>
</evidence>
<keyword evidence="6 10" id="KW-0067">ATP-binding</keyword>
<keyword evidence="8 10" id="KW-0030">Aminoacyl-tRNA synthetase</keyword>
<dbReference type="InterPro" id="IPR009008">
    <property type="entry name" value="Val/Leu/Ile-tRNA-synth_edit"/>
</dbReference>
<reference evidence="13 14" key="1">
    <citation type="journal article" date="2019" name="Int. J. Syst. Evol. Microbiol.">
        <title>The Global Catalogue of Microorganisms (GCM) 10K type strain sequencing project: providing services to taxonomists for standard genome sequencing and annotation.</title>
        <authorList>
            <consortium name="The Broad Institute Genomics Platform"/>
            <consortium name="The Broad Institute Genome Sequencing Center for Infectious Disease"/>
            <person name="Wu L."/>
            <person name="Ma J."/>
        </authorList>
    </citation>
    <scope>NUCLEOTIDE SEQUENCE [LARGE SCALE GENOMIC DNA]</scope>
    <source>
        <strain evidence="13 14">JCM 17504</strain>
    </source>
</reference>
<dbReference type="GO" id="GO:0002161">
    <property type="term" value="F:aminoacyl-tRNA deacylase activity"/>
    <property type="evidence" value="ECO:0007669"/>
    <property type="project" value="InterPro"/>
</dbReference>
<comment type="subunit">
    <text evidence="10">Monomer.</text>
</comment>
<sequence>MSGALTSHMSRFAEVNDQYEPHSVEDRVFDYWDEVNAYKKTKANREGAERFFFVDGPPYTSGAAHMGTTWNKSLKDAYIRYLRMSGYDVTDRPGYDMHGLPIETKVEERMGFENKKDIEEFGMENFIEECKEFADDQLDGLQNDFKSFGVWMDWENPYKTVTPEYMEAAWWGFQRAHERGLVEQGKRSISQCPRCETAIANNEVEYEDVDDPSIYVKFPIRDREGSLVIWTTTPWTVPANTFVAVDSEGTYAEVRATKDGETETLYVGEPKVEEVLKEGRYDDYEVVSELLGEELLGWEYDHPLDDEVPDHPSGEGTLRVYEADYVEVDGDGTGLVHSAPGHGEEDFNRGTELGLDVFCPVGGDGVYREAGGKYEGQFVKEADENIMSDLDSNDHLLASGTVNHSYGHCWRCDTGILQIVTDQWFITVTDIKDELLDNIEDSEWHPQEARDERFYNFVENSPDWNVSRQRYWGVPIPIWTPEEWDGNMADVVVVGTREELAEAVDQDVNPEEVDLHRPTVDDLTITKDGTAYTRVPDVFDVWLDSSVASWGTLDYPGSEEDFEELWPADLIMEAHDQTRGWFWSQLGMGTAALGEVPYDDVLMHGWALAEDGRKMSKSIGNIVAPEEAIERHGADPMRLFLLSQNPQGEDMRFSWDEMQNMQRSLNILWNVFRFPLPYMRLDDFDPDSVDVKDIETELVDEWVLSRLQTVTAEMTEQWDEYRQDRALRALLDFVVEDVSRFYIQVVRERMWEEEDSASKQAAYATFYHVLKTVVALLSPFAPFVSEKIYQNLTGDEGEESVHMLDLPEVDEFWHDEEMEADVAVLRAVEEAGANARQQAERKLRWPVSRIVVDAGDDAVVRAVENHASLLADRLNARNVELVSPDEGWGELAYSAEADMSVLGPAFGGDAGRVMNALNEARVSDADLSELESAVEDELGEAVELDDEMVEFVTRTPDDVSGTSFDVNGDQLGVVYVDTKLTDDIESEGYAREVIRRVQEMRKEMDLDIEEEIRLELDVHDERVADFVEGHMELVKEEVRAESVGEVEDGHRKEWDVEGVTMTIAIVPLAEAEV</sequence>
<dbReference type="SUPFAM" id="SSF50677">
    <property type="entry name" value="ValRS/IleRS/LeuRS editing domain"/>
    <property type="match status" value="1"/>
</dbReference>
<evidence type="ECO:0000256" key="6">
    <source>
        <dbReference type="ARBA" id="ARBA00022840"/>
    </source>
</evidence>
<dbReference type="InterPro" id="IPR009080">
    <property type="entry name" value="tRNAsynth_Ia_anticodon-bd"/>
</dbReference>
<dbReference type="FunFam" id="3.40.50.620:FF:000286">
    <property type="entry name" value="Isoleucine--tRNA ligase"/>
    <property type="match status" value="1"/>
</dbReference>
<dbReference type="Pfam" id="PF19302">
    <property type="entry name" value="DUF5915"/>
    <property type="match status" value="1"/>
</dbReference>
<comment type="domain">
    <text evidence="10">IleRS has two distinct active sites: one for aminoacylation and one for editing. The misactivated valine is translocated from the active site to the editing site, which sterically excludes the correctly activated isoleucine. The single editing site contains two valyl binding pockets, one specific for each substrate (Val-AMP or Val-tRNA(Ile)).</text>
</comment>
<dbReference type="GO" id="GO:0005524">
    <property type="term" value="F:ATP binding"/>
    <property type="evidence" value="ECO:0007669"/>
    <property type="project" value="UniProtKB-UniRule"/>
</dbReference>
<evidence type="ECO:0000256" key="2">
    <source>
        <dbReference type="ARBA" id="ARBA00022598"/>
    </source>
</evidence>
<comment type="similarity">
    <text evidence="10">Belongs to the class-I aminoacyl-tRNA synthetase family. IleS type 2 subfamily.</text>
</comment>
<dbReference type="HAMAP" id="MF_02003">
    <property type="entry name" value="Ile_tRNA_synth_type2"/>
    <property type="match status" value="1"/>
</dbReference>
<dbReference type="PANTHER" id="PTHR42780:SF1">
    <property type="entry name" value="ISOLEUCINE--TRNA LIGASE, CYTOPLASMIC"/>
    <property type="match status" value="1"/>
</dbReference>
<dbReference type="NCBIfam" id="TIGR00392">
    <property type="entry name" value="ileS"/>
    <property type="match status" value="1"/>
</dbReference>
<feature type="binding site" evidence="10">
    <location>
        <position position="617"/>
    </location>
    <ligand>
        <name>ATP</name>
        <dbReference type="ChEBI" id="CHEBI:30616"/>
    </ligand>
</feature>
<evidence type="ECO:0000256" key="10">
    <source>
        <dbReference type="HAMAP-Rule" id="MF_02003"/>
    </source>
</evidence>
<comment type="subcellular location">
    <subcellularLocation>
        <location evidence="10">Cytoplasm</location>
    </subcellularLocation>
</comment>
<dbReference type="GO" id="GO:0006428">
    <property type="term" value="P:isoleucyl-tRNA aminoacylation"/>
    <property type="evidence" value="ECO:0007669"/>
    <property type="project" value="UniProtKB-UniRule"/>
</dbReference>
<evidence type="ECO:0000259" key="11">
    <source>
        <dbReference type="Pfam" id="PF00133"/>
    </source>
</evidence>
<dbReference type="GO" id="GO:0004822">
    <property type="term" value="F:isoleucine-tRNA ligase activity"/>
    <property type="evidence" value="ECO:0007669"/>
    <property type="project" value="UniProtKB-UniRule"/>
</dbReference>
<evidence type="ECO:0000313" key="14">
    <source>
        <dbReference type="Proteomes" id="UP001501729"/>
    </source>
</evidence>
<comment type="catalytic activity">
    <reaction evidence="9 10">
        <text>tRNA(Ile) + L-isoleucine + ATP = L-isoleucyl-tRNA(Ile) + AMP + diphosphate</text>
        <dbReference type="Rhea" id="RHEA:11060"/>
        <dbReference type="Rhea" id="RHEA-COMP:9666"/>
        <dbReference type="Rhea" id="RHEA-COMP:9695"/>
        <dbReference type="ChEBI" id="CHEBI:30616"/>
        <dbReference type="ChEBI" id="CHEBI:33019"/>
        <dbReference type="ChEBI" id="CHEBI:58045"/>
        <dbReference type="ChEBI" id="CHEBI:78442"/>
        <dbReference type="ChEBI" id="CHEBI:78528"/>
        <dbReference type="ChEBI" id="CHEBI:456215"/>
        <dbReference type="EC" id="6.1.1.5"/>
    </reaction>
</comment>
<keyword evidence="5 10" id="KW-0862">Zinc</keyword>
<dbReference type="InterPro" id="IPR023586">
    <property type="entry name" value="Ile-tRNA-ligase_type2"/>
</dbReference>
<comment type="caution">
    <text evidence="13">The sequence shown here is derived from an EMBL/GenBank/DDBJ whole genome shotgun (WGS) entry which is preliminary data.</text>
</comment>
<dbReference type="InterPro" id="IPR002301">
    <property type="entry name" value="Ile-tRNA-ligase"/>
</dbReference>